<protein>
    <submittedName>
        <fullName evidence="2">Uncharacterized protein</fullName>
    </submittedName>
</protein>
<gene>
    <name evidence="2" type="ORF">A5760_11215</name>
</gene>
<feature type="compositionally biased region" description="Basic residues" evidence="1">
    <location>
        <begin position="1"/>
        <end position="12"/>
    </location>
</feature>
<evidence type="ECO:0000256" key="1">
    <source>
        <dbReference type="SAM" id="MobiDB-lite"/>
    </source>
</evidence>
<dbReference type="EMBL" id="LZSX01000065">
    <property type="protein sequence ID" value="OBB83249.1"/>
    <property type="molecule type" value="Genomic_DNA"/>
</dbReference>
<accession>A0A1A0VJ43</accession>
<dbReference type="Proteomes" id="UP000091914">
    <property type="component" value="Unassembled WGS sequence"/>
</dbReference>
<name>A0A1A0VJ43_9MYCO</name>
<evidence type="ECO:0000313" key="3">
    <source>
        <dbReference type="Proteomes" id="UP000091914"/>
    </source>
</evidence>
<reference evidence="2 3" key="1">
    <citation type="submission" date="2016-06" db="EMBL/GenBank/DDBJ databases">
        <authorList>
            <person name="Kjaerup R.B."/>
            <person name="Dalgaard T.S."/>
            <person name="Juul-Madsen H.R."/>
        </authorList>
    </citation>
    <scope>NUCLEOTIDE SEQUENCE [LARGE SCALE GENOMIC DNA]</scope>
    <source>
        <strain evidence="2 3">852002-51834_SCH5396731</strain>
    </source>
</reference>
<dbReference type="RefSeq" id="WP_064881308.1">
    <property type="nucleotide sequence ID" value="NZ_LZSX01000065.1"/>
</dbReference>
<proteinExistence type="predicted"/>
<organism evidence="2 3">
    <name type="scientific">Mycobacterium colombiense</name>
    <dbReference type="NCBI Taxonomy" id="339268"/>
    <lineage>
        <taxon>Bacteria</taxon>
        <taxon>Bacillati</taxon>
        <taxon>Actinomycetota</taxon>
        <taxon>Actinomycetes</taxon>
        <taxon>Mycobacteriales</taxon>
        <taxon>Mycobacteriaceae</taxon>
        <taxon>Mycobacterium</taxon>
        <taxon>Mycobacterium avium complex (MAC)</taxon>
    </lineage>
</organism>
<comment type="caution">
    <text evidence="2">The sequence shown here is derived from an EMBL/GenBank/DDBJ whole genome shotgun (WGS) entry which is preliminary data.</text>
</comment>
<sequence length="67" mass="7460">MTTGRRGIRSRRPGIIETTSDLPLDGTRMMCVIRTPAADIVNEMWRGCREVLAATSERVGRAELEQA</sequence>
<feature type="region of interest" description="Disordered" evidence="1">
    <location>
        <begin position="1"/>
        <end position="20"/>
    </location>
</feature>
<dbReference type="AlphaFoldDB" id="A0A1A0VJ43"/>
<evidence type="ECO:0000313" key="2">
    <source>
        <dbReference type="EMBL" id="OBB83249.1"/>
    </source>
</evidence>